<dbReference type="Pfam" id="PF00892">
    <property type="entry name" value="EamA"/>
    <property type="match status" value="2"/>
</dbReference>
<evidence type="ECO:0000259" key="8">
    <source>
        <dbReference type="Pfam" id="PF00892"/>
    </source>
</evidence>
<evidence type="ECO:0000313" key="10">
    <source>
        <dbReference type="EMBL" id="NME27172.1"/>
    </source>
</evidence>
<evidence type="ECO:0000256" key="5">
    <source>
        <dbReference type="ARBA" id="ARBA00022989"/>
    </source>
</evidence>
<dbReference type="PANTHER" id="PTHR32322:SF18">
    <property type="entry name" value="S-ADENOSYLMETHIONINE_S-ADENOSYLHOMOCYSTEINE TRANSPORTER"/>
    <property type="match status" value="1"/>
</dbReference>
<dbReference type="Proteomes" id="UP000591071">
    <property type="component" value="Unassembled WGS sequence"/>
</dbReference>
<feature type="domain" description="EamA" evidence="8">
    <location>
        <begin position="8"/>
        <end position="147"/>
    </location>
</feature>
<dbReference type="PANTHER" id="PTHR32322">
    <property type="entry name" value="INNER MEMBRANE TRANSPORTER"/>
    <property type="match status" value="1"/>
</dbReference>
<evidence type="ECO:0000256" key="4">
    <source>
        <dbReference type="ARBA" id="ARBA00022692"/>
    </source>
</evidence>
<evidence type="ECO:0000256" key="1">
    <source>
        <dbReference type="ARBA" id="ARBA00004651"/>
    </source>
</evidence>
<feature type="transmembrane region" description="Helical" evidence="7">
    <location>
        <begin position="251"/>
        <end position="270"/>
    </location>
</feature>
<dbReference type="InterPro" id="IPR000620">
    <property type="entry name" value="EamA_dom"/>
</dbReference>
<evidence type="ECO:0000256" key="2">
    <source>
        <dbReference type="ARBA" id="ARBA00007362"/>
    </source>
</evidence>
<keyword evidence="12" id="KW-1185">Reference proteome</keyword>
<dbReference type="EMBL" id="JBIEKR010000004">
    <property type="protein sequence ID" value="MFG6272641.1"/>
    <property type="molecule type" value="Genomic_DNA"/>
</dbReference>
<feature type="transmembrane region" description="Helical" evidence="7">
    <location>
        <begin position="38"/>
        <end position="58"/>
    </location>
</feature>
<dbReference type="EMBL" id="JABAFG010000001">
    <property type="protein sequence ID" value="NME27172.1"/>
    <property type="molecule type" value="Genomic_DNA"/>
</dbReference>
<evidence type="ECO:0000313" key="9">
    <source>
        <dbReference type="EMBL" id="MFG6272641.1"/>
    </source>
</evidence>
<dbReference type="InterPro" id="IPR050638">
    <property type="entry name" value="AA-Vitamin_Transporters"/>
</dbReference>
<reference evidence="10 11" key="1">
    <citation type="submission" date="2020-04" db="EMBL/GenBank/DDBJ databases">
        <authorList>
            <person name="Hitch T.C.A."/>
            <person name="Wylensek D."/>
            <person name="Clavel T."/>
        </authorList>
    </citation>
    <scope>NUCLEOTIDE SEQUENCE [LARGE SCALE GENOMIC DNA]</scope>
    <source>
        <strain evidence="10 11">Oil-RF-744-FAT-WT-6-1</strain>
    </source>
</reference>
<feature type="domain" description="EamA" evidence="8">
    <location>
        <begin position="161"/>
        <end position="293"/>
    </location>
</feature>
<dbReference type="Proteomes" id="UP001605989">
    <property type="component" value="Unassembled WGS sequence"/>
</dbReference>
<organism evidence="10 11">
    <name type="scientific">Megasphaera hexanoica</name>
    <dbReference type="NCBI Taxonomy" id="1675036"/>
    <lineage>
        <taxon>Bacteria</taxon>
        <taxon>Bacillati</taxon>
        <taxon>Bacillota</taxon>
        <taxon>Negativicutes</taxon>
        <taxon>Veillonellales</taxon>
        <taxon>Veillonellaceae</taxon>
        <taxon>Megasphaera</taxon>
    </lineage>
</organism>
<comment type="caution">
    <text evidence="10">The sequence shown here is derived from an EMBL/GenBank/DDBJ whole genome shotgun (WGS) entry which is preliminary data.</text>
</comment>
<feature type="transmembrane region" description="Helical" evidence="7">
    <location>
        <begin position="276"/>
        <end position="293"/>
    </location>
</feature>
<dbReference type="KEGG" id="mhw:ACT01_03100"/>
<evidence type="ECO:0000256" key="6">
    <source>
        <dbReference type="ARBA" id="ARBA00023136"/>
    </source>
</evidence>
<accession>A0A848BN46</accession>
<feature type="transmembrane region" description="Helical" evidence="7">
    <location>
        <begin position="161"/>
        <end position="178"/>
    </location>
</feature>
<dbReference type="InterPro" id="IPR037185">
    <property type="entry name" value="EmrE-like"/>
</dbReference>
<proteinExistence type="inferred from homology"/>
<keyword evidence="3" id="KW-1003">Cell membrane</keyword>
<keyword evidence="5 7" id="KW-1133">Transmembrane helix</keyword>
<dbReference type="AlphaFoldDB" id="A0A848BN46"/>
<dbReference type="SUPFAM" id="SSF103481">
    <property type="entry name" value="Multidrug resistance efflux transporter EmrE"/>
    <property type="match status" value="2"/>
</dbReference>
<evidence type="ECO:0000256" key="7">
    <source>
        <dbReference type="SAM" id="Phobius"/>
    </source>
</evidence>
<evidence type="ECO:0000313" key="12">
    <source>
        <dbReference type="Proteomes" id="UP001605989"/>
    </source>
</evidence>
<sequence>MADENVKRGMVCATFGALSWGLSGTCGQYLFMHYTIDALLLTNIRMLGAGIVLMILVISLQRQTLTALLHNRRDMVQLAAFSVFGLVTCQLTYLSAIQYANSGTATVLQSLNVALMSCVAAIRFRRWPDRWQIIAIFLALAGVFLIATGGQIQTMVISPQGLFWGIGAAIGSILYTVIPHKQIRKWGTLPVNALGMLIGGIVLTLCLRPWQSAMNLDTAGILAIAFIVLIGTVASFTLFLRGVGDIGPVKATFIGTLEPVSATLSSLFFLGTPFSFTDFIGFACIIATVYLITMKSQT</sequence>
<comment type="similarity">
    <text evidence="2">Belongs to the EamA transporter family.</text>
</comment>
<dbReference type="RefSeq" id="WP_162816204.1">
    <property type="nucleotide sequence ID" value="NZ_CP011940.1"/>
</dbReference>
<feature type="transmembrane region" description="Helical" evidence="7">
    <location>
        <begin position="78"/>
        <end position="100"/>
    </location>
</feature>
<keyword evidence="4 7" id="KW-0812">Transmembrane</keyword>
<gene>
    <name evidence="9" type="ORF">ACGTZG_05500</name>
    <name evidence="10" type="ORF">HF872_00825</name>
</gene>
<keyword evidence="6 7" id="KW-0472">Membrane</keyword>
<feature type="transmembrane region" description="Helical" evidence="7">
    <location>
        <begin position="190"/>
        <end position="210"/>
    </location>
</feature>
<feature type="transmembrane region" description="Helical" evidence="7">
    <location>
        <begin position="216"/>
        <end position="239"/>
    </location>
</feature>
<comment type="subcellular location">
    <subcellularLocation>
        <location evidence="1">Cell membrane</location>
        <topology evidence="1">Multi-pass membrane protein</topology>
    </subcellularLocation>
</comment>
<reference evidence="9 12" key="2">
    <citation type="submission" date="2024-10" db="EMBL/GenBank/DDBJ databases">
        <authorList>
            <person name="Sang B.-I."/>
            <person name="Prabhaharan D."/>
        </authorList>
    </citation>
    <scope>NUCLEOTIDE SEQUENCE [LARGE SCALE GENOMIC DNA]</scope>
    <source>
        <strain evidence="9 12">MH</strain>
    </source>
</reference>
<evidence type="ECO:0000256" key="3">
    <source>
        <dbReference type="ARBA" id="ARBA00022475"/>
    </source>
</evidence>
<evidence type="ECO:0000313" key="11">
    <source>
        <dbReference type="Proteomes" id="UP000591071"/>
    </source>
</evidence>
<dbReference type="GO" id="GO:0005886">
    <property type="term" value="C:plasma membrane"/>
    <property type="evidence" value="ECO:0007669"/>
    <property type="project" value="UniProtKB-SubCell"/>
</dbReference>
<feature type="transmembrane region" description="Helical" evidence="7">
    <location>
        <begin position="131"/>
        <end position="149"/>
    </location>
</feature>
<name>A0A848BN46_9FIRM</name>
<protein>
    <submittedName>
        <fullName evidence="9">DMT family transporter</fullName>
    </submittedName>
    <submittedName>
        <fullName evidence="10">EamA family transporter</fullName>
    </submittedName>
</protein>